<evidence type="ECO:0000313" key="13">
    <source>
        <dbReference type="EMBL" id="ROP84529.1"/>
    </source>
</evidence>
<feature type="transmembrane region" description="Helical" evidence="10">
    <location>
        <begin position="36"/>
        <end position="62"/>
    </location>
</feature>
<evidence type="ECO:0000256" key="4">
    <source>
        <dbReference type="ARBA" id="ARBA00022519"/>
    </source>
</evidence>
<sequence>MADAIAAGSHPIPAHPAAPDGERPVIVRGIDRLSDLAGFISTVALAVMTGVVVFEVVSRYVFNAPTTWVTEIGTYLFVAIVFLGLASAQRANAHVQVEIVVDRLSPARRNALERVTLWLGLIFVVFAAWHTARFTFLEYVHDARDWGLLGTPQWLPQLPMTVGLLLFAAAMLRDIYQLRPPAGAIARWTLPLVALALAAMLVYFGRSDWRIPGTRFDWGTIAICAAILVGMVAWSGVRTAAAVTILFGALAVVFYLSRGTSLLWLGSLLGLTLVVLLVIGVRVAFAMGLVGLLGLYFLLPMTQLPVLADRSWTSINTFTLTAVPSFVLMGALLVRSGITTDLFDALVCWFGRTPGGLAHASVAAAATFAAVCGSSLATAATLGSVAAPEMVRRGYSPRLTYGVVAAGATLGILIPPSIAMIIYGNVVGVAVTQLFLAGVIPGLLLSALFMVTVFVWGLLVPSAIPAGETYPLRRKLASAIGVLPFIILILAVLGSLYLGIATPTEAGAIGAVAALVMAIQRGRLDWAGFYGTLLDTVKVTAFIMLIVAGASVMSWVFDFLRLPRAMVQLVTDANLSPALVMLIIVVIYLVLGCFIESIAMMMMTLAVTFPVIVSIGLDPIWFGVVLVLLIEIGLVTPPVGLVLFVLRGMSGSVPLRDISYGVLPYIGVMLGFIWLLYIFPDIVTWLPRTIG</sequence>
<dbReference type="AlphaFoldDB" id="A0A3N1L0H6"/>
<dbReference type="Pfam" id="PF04290">
    <property type="entry name" value="DctQ"/>
    <property type="match status" value="1"/>
</dbReference>
<evidence type="ECO:0000256" key="2">
    <source>
        <dbReference type="ARBA" id="ARBA00022448"/>
    </source>
</evidence>
<gene>
    <name evidence="13" type="ORF">EDC65_3883</name>
</gene>
<feature type="transmembrane region" description="Helical" evidence="10">
    <location>
        <begin position="621"/>
        <end position="646"/>
    </location>
</feature>
<feature type="transmembrane region" description="Helical" evidence="10">
    <location>
        <begin position="68"/>
        <end position="86"/>
    </location>
</feature>
<keyword evidence="14" id="KW-1185">Reference proteome</keyword>
<dbReference type="InterPro" id="IPR004681">
    <property type="entry name" value="TRAP_DctM"/>
</dbReference>
<feature type="transmembrane region" description="Helical" evidence="10">
    <location>
        <begin position="216"/>
        <end position="234"/>
    </location>
</feature>
<keyword evidence="3" id="KW-1003">Cell membrane</keyword>
<feature type="transmembrane region" description="Helical" evidence="10">
    <location>
        <begin position="239"/>
        <end position="256"/>
    </location>
</feature>
<accession>A0A3N1L0H6</accession>
<evidence type="ECO:0000256" key="1">
    <source>
        <dbReference type="ARBA" id="ARBA00004429"/>
    </source>
</evidence>
<feature type="transmembrane region" description="Helical" evidence="10">
    <location>
        <begin position="358"/>
        <end position="387"/>
    </location>
</feature>
<feature type="transmembrane region" description="Helical" evidence="10">
    <location>
        <begin position="658"/>
        <end position="679"/>
    </location>
</feature>
<keyword evidence="2 8" id="KW-0813">Transport</keyword>
<evidence type="ECO:0000313" key="14">
    <source>
        <dbReference type="Proteomes" id="UP000278222"/>
    </source>
</evidence>
<feature type="region of interest" description="Disordered" evidence="9">
    <location>
        <begin position="1"/>
        <end position="20"/>
    </location>
</feature>
<name>A0A3N1L0H6_9PROT</name>
<feature type="transmembrane region" description="Helical" evidence="10">
    <location>
        <begin position="536"/>
        <end position="557"/>
    </location>
</feature>
<comment type="caution">
    <text evidence="13">The sequence shown here is derived from an EMBL/GenBank/DDBJ whole genome shotgun (WGS) entry which is preliminary data.</text>
</comment>
<evidence type="ECO:0000256" key="6">
    <source>
        <dbReference type="ARBA" id="ARBA00022989"/>
    </source>
</evidence>
<keyword evidence="6 10" id="KW-1133">Transmembrane helix</keyword>
<dbReference type="GO" id="GO:0005886">
    <property type="term" value="C:plasma membrane"/>
    <property type="evidence" value="ECO:0007669"/>
    <property type="project" value="UniProtKB-SubCell"/>
</dbReference>
<feature type="transmembrane region" description="Helical" evidence="10">
    <location>
        <begin position="569"/>
        <end position="591"/>
    </location>
</feature>
<comment type="subcellular location">
    <subcellularLocation>
        <location evidence="1 8">Cell inner membrane</location>
        <topology evidence="1 8">Multi-pass membrane protein</topology>
    </subcellularLocation>
</comment>
<evidence type="ECO:0000256" key="9">
    <source>
        <dbReference type="SAM" id="MobiDB-lite"/>
    </source>
</evidence>
<evidence type="ECO:0000256" key="10">
    <source>
        <dbReference type="SAM" id="Phobius"/>
    </source>
</evidence>
<comment type="function">
    <text evidence="8">Part of the tripartite ATP-independent periplasmic (TRAP) transport system.</text>
</comment>
<dbReference type="Pfam" id="PF06808">
    <property type="entry name" value="DctM"/>
    <property type="match status" value="1"/>
</dbReference>
<feature type="transmembrane region" description="Helical" evidence="10">
    <location>
        <begin position="318"/>
        <end position="338"/>
    </location>
</feature>
<feature type="transmembrane region" description="Helical" evidence="10">
    <location>
        <begin position="154"/>
        <end position="172"/>
    </location>
</feature>
<dbReference type="RefSeq" id="WP_170216592.1">
    <property type="nucleotide sequence ID" value="NZ_AP019700.1"/>
</dbReference>
<keyword evidence="7 10" id="KW-0472">Membrane</keyword>
<dbReference type="PANTHER" id="PTHR33362:SF5">
    <property type="entry name" value="C4-DICARBOXYLATE TRAP TRANSPORTER LARGE PERMEASE PROTEIN DCTM"/>
    <property type="match status" value="1"/>
</dbReference>
<dbReference type="PANTHER" id="PTHR33362">
    <property type="entry name" value="SIALIC ACID TRAP TRANSPORTER PERMEASE PROTEIN SIAT-RELATED"/>
    <property type="match status" value="1"/>
</dbReference>
<evidence type="ECO:0000256" key="5">
    <source>
        <dbReference type="ARBA" id="ARBA00022692"/>
    </source>
</evidence>
<feature type="transmembrane region" description="Helical" evidence="10">
    <location>
        <begin position="115"/>
        <end position="134"/>
    </location>
</feature>
<evidence type="ECO:0000259" key="12">
    <source>
        <dbReference type="Pfam" id="PF06808"/>
    </source>
</evidence>
<evidence type="ECO:0000259" key="11">
    <source>
        <dbReference type="Pfam" id="PF04290"/>
    </source>
</evidence>
<evidence type="ECO:0000256" key="8">
    <source>
        <dbReference type="RuleBase" id="RU369079"/>
    </source>
</evidence>
<evidence type="ECO:0000256" key="3">
    <source>
        <dbReference type="ARBA" id="ARBA00022475"/>
    </source>
</evidence>
<keyword evidence="5 10" id="KW-0812">Transmembrane</keyword>
<feature type="transmembrane region" description="Helical" evidence="10">
    <location>
        <begin position="399"/>
        <end position="423"/>
    </location>
</feature>
<feature type="domain" description="Tripartite ATP-independent periplasmic transporters DctQ component" evidence="11">
    <location>
        <begin position="48"/>
        <end position="178"/>
    </location>
</feature>
<feature type="domain" description="TRAP C4-dicarboxylate transport system permease DctM subunit" evidence="12">
    <location>
        <begin position="272"/>
        <end position="681"/>
    </location>
</feature>
<dbReference type="InterPro" id="IPR055348">
    <property type="entry name" value="DctQ"/>
</dbReference>
<dbReference type="NCBIfam" id="TIGR00786">
    <property type="entry name" value="dctM"/>
    <property type="match status" value="1"/>
</dbReference>
<dbReference type="GO" id="GO:0022857">
    <property type="term" value="F:transmembrane transporter activity"/>
    <property type="evidence" value="ECO:0007669"/>
    <property type="project" value="UniProtKB-UniRule"/>
</dbReference>
<feature type="transmembrane region" description="Helical" evidence="10">
    <location>
        <begin position="268"/>
        <end position="298"/>
    </location>
</feature>
<feature type="transmembrane region" description="Helical" evidence="10">
    <location>
        <begin position="184"/>
        <end position="204"/>
    </location>
</feature>
<proteinExistence type="predicted"/>
<feature type="transmembrane region" description="Helical" evidence="10">
    <location>
        <begin position="476"/>
        <end position="500"/>
    </location>
</feature>
<keyword evidence="4 8" id="KW-0997">Cell inner membrane</keyword>
<evidence type="ECO:0000256" key="7">
    <source>
        <dbReference type="ARBA" id="ARBA00023136"/>
    </source>
</evidence>
<organism evidence="13 14">
    <name type="scientific">Stella humosa</name>
    <dbReference type="NCBI Taxonomy" id="94"/>
    <lineage>
        <taxon>Bacteria</taxon>
        <taxon>Pseudomonadati</taxon>
        <taxon>Pseudomonadota</taxon>
        <taxon>Alphaproteobacteria</taxon>
        <taxon>Rhodospirillales</taxon>
        <taxon>Stellaceae</taxon>
        <taxon>Stella</taxon>
    </lineage>
</organism>
<protein>
    <submittedName>
        <fullName evidence="13">Tripartite ATP-independent transporter DctM subunit</fullName>
    </submittedName>
</protein>
<feature type="transmembrane region" description="Helical" evidence="10">
    <location>
        <begin position="435"/>
        <end position="464"/>
    </location>
</feature>
<dbReference type="InterPro" id="IPR010656">
    <property type="entry name" value="DctM"/>
</dbReference>
<dbReference type="EMBL" id="RJKX01000015">
    <property type="protein sequence ID" value="ROP84529.1"/>
    <property type="molecule type" value="Genomic_DNA"/>
</dbReference>
<dbReference type="Proteomes" id="UP000278222">
    <property type="component" value="Unassembled WGS sequence"/>
</dbReference>
<reference evidence="13 14" key="1">
    <citation type="submission" date="2018-11" db="EMBL/GenBank/DDBJ databases">
        <title>Genomic Encyclopedia of Type Strains, Phase IV (KMG-IV): sequencing the most valuable type-strain genomes for metagenomic binning, comparative biology and taxonomic classification.</title>
        <authorList>
            <person name="Goeker M."/>
        </authorList>
    </citation>
    <scope>NUCLEOTIDE SEQUENCE [LARGE SCALE GENOMIC DNA]</scope>
    <source>
        <strain evidence="13 14">DSM 5900</strain>
    </source>
</reference>